<evidence type="ECO:0000313" key="2">
    <source>
        <dbReference type="EMBL" id="CDG17631.1"/>
    </source>
</evidence>
<dbReference type="Proteomes" id="UP000032721">
    <property type="component" value="Chromosome"/>
</dbReference>
<feature type="transmembrane region" description="Helical" evidence="1">
    <location>
        <begin position="170"/>
        <end position="190"/>
    </location>
</feature>
<organism evidence="2 3">
    <name type="scientific">Xenorhabdus doucetiae</name>
    <dbReference type="NCBI Taxonomy" id="351671"/>
    <lineage>
        <taxon>Bacteria</taxon>
        <taxon>Pseudomonadati</taxon>
        <taxon>Pseudomonadota</taxon>
        <taxon>Gammaproteobacteria</taxon>
        <taxon>Enterobacterales</taxon>
        <taxon>Morganellaceae</taxon>
        <taxon>Xenorhabdus</taxon>
    </lineage>
</organism>
<gene>
    <name evidence="2" type="ORF">XDD1_1933</name>
</gene>
<protein>
    <submittedName>
        <fullName evidence="2">Uncharacterized protein</fullName>
    </submittedName>
</protein>
<feature type="transmembrane region" description="Helical" evidence="1">
    <location>
        <begin position="121"/>
        <end position="139"/>
    </location>
</feature>
<evidence type="ECO:0000256" key="1">
    <source>
        <dbReference type="SAM" id="Phobius"/>
    </source>
</evidence>
<dbReference type="EMBL" id="FO704550">
    <property type="protein sequence ID" value="CDG17631.1"/>
    <property type="molecule type" value="Genomic_DNA"/>
</dbReference>
<keyword evidence="1" id="KW-1133">Transmembrane helix</keyword>
<name>A0A068QSK6_9GAMM</name>
<dbReference type="Pfam" id="PF13803">
    <property type="entry name" value="DUF4184"/>
    <property type="match status" value="1"/>
</dbReference>
<dbReference type="AlphaFoldDB" id="A0A068QSK6"/>
<keyword evidence="1" id="KW-0812">Transmembrane</keyword>
<dbReference type="STRING" id="351671.XDD1_1933"/>
<feature type="transmembrane region" description="Helical" evidence="1">
    <location>
        <begin position="244"/>
        <end position="267"/>
    </location>
</feature>
<feature type="transmembrane region" description="Helical" evidence="1">
    <location>
        <begin position="211"/>
        <end position="232"/>
    </location>
</feature>
<accession>A0A068QSK6</accession>
<feature type="transmembrane region" description="Helical" evidence="1">
    <location>
        <begin position="80"/>
        <end position="100"/>
    </location>
</feature>
<dbReference type="KEGG" id="xdo:XDD1_1933"/>
<dbReference type="InterPro" id="IPR025238">
    <property type="entry name" value="DUF4184"/>
</dbReference>
<dbReference type="HOGENOM" id="CLU_063873_2_0_6"/>
<proteinExistence type="predicted"/>
<sequence length="279" mass="31715">MASYYLDSKVYLLSQTLTWVSGSFVMPWTFSHPAAVFPLKVLPGGRLLNLPALITGSLSPDFFYSVGLYDIATIAHHLPGWFYTAFPVCLLIFLIARLLSSPLSVLTPISFARYKKQSHKDGIIFVLSLFIGAVTHIVWDAFTHDKGFFVEQIPLLQSRVFHSITNGQGIGIYKMLQHFSSLSGLLYLTIKYWQYQKKLDLTIQKENKRKLYHLTVIGFISALLTCPVALFLSWEVSGINMSRFIFKELTLSVPVFFIILIVIALWIRYSSSKTQPVQF</sequence>
<evidence type="ECO:0000313" key="3">
    <source>
        <dbReference type="Proteomes" id="UP000032721"/>
    </source>
</evidence>
<reference evidence="2 3" key="1">
    <citation type="submission" date="2013-07" db="EMBL/GenBank/DDBJ databases">
        <authorList>
            <person name="Genoscope - CEA"/>
        </authorList>
    </citation>
    <scope>NUCLEOTIDE SEQUENCE [LARGE SCALE GENOMIC DNA]</scope>
    <source>
        <strain evidence="3">FRM16 / DSM 17909</strain>
    </source>
</reference>
<keyword evidence="1" id="KW-0472">Membrane</keyword>